<evidence type="ECO:0000313" key="3">
    <source>
        <dbReference type="Proteomes" id="UP000320496"/>
    </source>
</evidence>
<gene>
    <name evidence="2" type="ORF">Mal4_06640</name>
</gene>
<sequence length="147" mass="15516">MSKSSGQTGAFVVTFEGAVRERRGWSLEDLLALPAEDLVQDISRLDSRRAGTAVKISALLDRMDLEPGATHLTLHSSSDGFTATVPIEAVRASGLLIIAFDGEPLPTRAGGPSRFFVPEAAACGSAELDACKNVKFVDRVEVVTGEA</sequence>
<proteinExistence type="predicted"/>
<dbReference type="InterPro" id="IPR036374">
    <property type="entry name" value="OxRdtase_Mopterin-bd_sf"/>
</dbReference>
<reference evidence="2 3" key="1">
    <citation type="submission" date="2019-02" db="EMBL/GenBank/DDBJ databases">
        <title>Deep-cultivation of Planctomycetes and their phenomic and genomic characterization uncovers novel biology.</title>
        <authorList>
            <person name="Wiegand S."/>
            <person name="Jogler M."/>
            <person name="Boedeker C."/>
            <person name="Pinto D."/>
            <person name="Vollmers J."/>
            <person name="Rivas-Marin E."/>
            <person name="Kohn T."/>
            <person name="Peeters S.H."/>
            <person name="Heuer A."/>
            <person name="Rast P."/>
            <person name="Oberbeckmann S."/>
            <person name="Bunk B."/>
            <person name="Jeske O."/>
            <person name="Meyerdierks A."/>
            <person name="Storesund J.E."/>
            <person name="Kallscheuer N."/>
            <person name="Luecker S."/>
            <person name="Lage O.M."/>
            <person name="Pohl T."/>
            <person name="Merkel B.J."/>
            <person name="Hornburger P."/>
            <person name="Mueller R.-W."/>
            <person name="Bruemmer F."/>
            <person name="Labrenz M."/>
            <person name="Spormann A.M."/>
            <person name="Op den Camp H."/>
            <person name="Overmann J."/>
            <person name="Amann R."/>
            <person name="Jetten M.S.M."/>
            <person name="Mascher T."/>
            <person name="Medema M.H."/>
            <person name="Devos D.P."/>
            <person name="Kaster A.-K."/>
            <person name="Ovreas L."/>
            <person name="Rohde M."/>
            <person name="Galperin M.Y."/>
            <person name="Jogler C."/>
        </authorList>
    </citation>
    <scope>NUCLEOTIDE SEQUENCE [LARGE SCALE GENOMIC DNA]</scope>
    <source>
        <strain evidence="2 3">Mal4</strain>
    </source>
</reference>
<dbReference type="EMBL" id="CP036275">
    <property type="protein sequence ID" value="QDU36379.1"/>
    <property type="molecule type" value="Genomic_DNA"/>
</dbReference>
<dbReference type="InterPro" id="IPR000572">
    <property type="entry name" value="OxRdtase_Mopterin-bd_dom"/>
</dbReference>
<dbReference type="AlphaFoldDB" id="A0A517Z1U2"/>
<name>A0A517Z1U2_9PLAN</name>
<accession>A0A517Z1U2</accession>
<dbReference type="Pfam" id="PF00174">
    <property type="entry name" value="Oxidored_molyb"/>
    <property type="match status" value="1"/>
</dbReference>
<dbReference type="Gene3D" id="3.90.420.10">
    <property type="entry name" value="Oxidoreductase, molybdopterin-binding domain"/>
    <property type="match status" value="1"/>
</dbReference>
<dbReference type="OrthoDB" id="277076at2"/>
<dbReference type="Proteomes" id="UP000320496">
    <property type="component" value="Chromosome"/>
</dbReference>
<keyword evidence="3" id="KW-1185">Reference proteome</keyword>
<dbReference type="KEGG" id="mri:Mal4_06640"/>
<feature type="domain" description="Oxidoreductase molybdopterin-binding" evidence="1">
    <location>
        <begin position="13"/>
        <end position="144"/>
    </location>
</feature>
<dbReference type="RefSeq" id="WP_145367046.1">
    <property type="nucleotide sequence ID" value="NZ_CP036275.1"/>
</dbReference>
<evidence type="ECO:0000313" key="2">
    <source>
        <dbReference type="EMBL" id="QDU36379.1"/>
    </source>
</evidence>
<protein>
    <submittedName>
        <fullName evidence="2">Oxidoreductase molybdopterin binding domain protein</fullName>
    </submittedName>
</protein>
<evidence type="ECO:0000259" key="1">
    <source>
        <dbReference type="Pfam" id="PF00174"/>
    </source>
</evidence>
<dbReference type="SUPFAM" id="SSF56524">
    <property type="entry name" value="Oxidoreductase molybdopterin-binding domain"/>
    <property type="match status" value="1"/>
</dbReference>
<organism evidence="2 3">
    <name type="scientific">Maioricimonas rarisocia</name>
    <dbReference type="NCBI Taxonomy" id="2528026"/>
    <lineage>
        <taxon>Bacteria</taxon>
        <taxon>Pseudomonadati</taxon>
        <taxon>Planctomycetota</taxon>
        <taxon>Planctomycetia</taxon>
        <taxon>Planctomycetales</taxon>
        <taxon>Planctomycetaceae</taxon>
        <taxon>Maioricimonas</taxon>
    </lineage>
</organism>